<feature type="region of interest" description="Disordered" evidence="1">
    <location>
        <begin position="580"/>
        <end position="687"/>
    </location>
</feature>
<evidence type="ECO:0000313" key="2">
    <source>
        <dbReference type="EMBL" id="CAI3988496.1"/>
    </source>
</evidence>
<feature type="compositionally biased region" description="Basic and acidic residues" evidence="1">
    <location>
        <begin position="751"/>
        <end position="782"/>
    </location>
</feature>
<proteinExistence type="predicted"/>
<sequence length="887" mass="100619">MENAHDRNRRLSKQLEFWDNRIEQRKSKLDTEKSKLRKEFGRNWEQKLGRALMEQDQPDAQDVESIQSLEPEEEMPAPDFDLDMMRQNEEMEDFINNRKGHVIAKKYSRQIRSTIFRRRAEAEQAEQTEALQDSPQRKPLAAFPEVEEERGSTSAGLLQLSLEGESLLAPQQHLIRAHSRTSLTSDSEDTSESESSFGEEDVDLGPFRQSHRKGILETGAEDYMMSQFGDQPGESFLEGINRLRPSARHYTRGTRREGPEKKKRSKRRVSIQSFVDQLSEDNTGPNSRRPSTAMEVGHARRLSVGGDAGLEIYNSRISRASIESRPFSEGDRGEIHDIVREAMEVERKEDIDVNEWLQKVLKQKRRRSEKNKAGKLKGNVIDGSDVHIETVRLLRRAAQMAKKTQVSPGDLSTANLLQAHHMDGLSISGPGNAQHVQFTSKAEALLRQLVGQDEETWEQTLAKRAATARARYAATKAQLLALDTMESPVRSASKKEALKRYRARTASPARSMSDLARPSERVISQVLSNVSNMMSGPTAFFEEEAQDEKVAEVAAKWLGERSDTQPSLMVDASEAQATAAPISHSAFRPFRSRSKAPRKIRPPRRTSSVAGNSTSSSSDSEGFRSSRSTSRREGSAHSQRGENDHFRNVSYFIDLMNENDHRKRSKKQSKRRRKARERQKKQATRADFRWNSHMWRLMELQLDNPRPIAHKVRAAHSIATHTGSDEDKASHSPRFLQARTPQRRRGRTPRKRIDEGRTDTQLRQVEHPGETHAMIGKEKQADSDAALDLSPKSVQIKLEEGGWTRLPAISRRLSDARRASASSESTSLQSPWWGRNGQRPQRFGASRARVDVSTSEADRDRLRVQQWAEVGALAMGLPQKWSYQARA</sequence>
<feature type="region of interest" description="Disordered" evidence="1">
    <location>
        <begin position="721"/>
        <end position="785"/>
    </location>
</feature>
<feature type="compositionally biased region" description="Acidic residues" evidence="1">
    <location>
        <begin position="70"/>
        <end position="79"/>
    </location>
</feature>
<feature type="region of interest" description="Disordered" evidence="1">
    <location>
        <begin position="243"/>
        <end position="296"/>
    </location>
</feature>
<feature type="region of interest" description="Disordered" evidence="1">
    <location>
        <begin position="817"/>
        <end position="858"/>
    </location>
</feature>
<feature type="region of interest" description="Disordered" evidence="1">
    <location>
        <begin position="496"/>
        <end position="516"/>
    </location>
</feature>
<dbReference type="EMBL" id="CAMXCT010001271">
    <property type="protein sequence ID" value="CAI3988496.1"/>
    <property type="molecule type" value="Genomic_DNA"/>
</dbReference>
<feature type="compositionally biased region" description="Low complexity" evidence="1">
    <location>
        <begin position="819"/>
        <end position="830"/>
    </location>
</feature>
<dbReference type="AlphaFoldDB" id="A0A9P1CDW5"/>
<reference evidence="2" key="1">
    <citation type="submission" date="2022-10" db="EMBL/GenBank/DDBJ databases">
        <authorList>
            <person name="Chen Y."/>
            <person name="Dougan E. K."/>
            <person name="Chan C."/>
            <person name="Rhodes N."/>
            <person name="Thang M."/>
        </authorList>
    </citation>
    <scope>NUCLEOTIDE SEQUENCE</scope>
</reference>
<evidence type="ECO:0000256" key="1">
    <source>
        <dbReference type="SAM" id="MobiDB-lite"/>
    </source>
</evidence>
<feature type="region of interest" description="Disordered" evidence="1">
    <location>
        <begin position="178"/>
        <end position="209"/>
    </location>
</feature>
<feature type="compositionally biased region" description="Basic residues" evidence="1">
    <location>
        <begin position="741"/>
        <end position="750"/>
    </location>
</feature>
<organism evidence="2">
    <name type="scientific">Cladocopium goreaui</name>
    <dbReference type="NCBI Taxonomy" id="2562237"/>
    <lineage>
        <taxon>Eukaryota</taxon>
        <taxon>Sar</taxon>
        <taxon>Alveolata</taxon>
        <taxon>Dinophyceae</taxon>
        <taxon>Suessiales</taxon>
        <taxon>Symbiodiniaceae</taxon>
        <taxon>Cladocopium</taxon>
    </lineage>
</organism>
<accession>A0A9P1CDW5</accession>
<evidence type="ECO:0000313" key="4">
    <source>
        <dbReference type="Proteomes" id="UP001152797"/>
    </source>
</evidence>
<feature type="region of interest" description="Disordered" evidence="1">
    <location>
        <begin position="119"/>
        <end position="155"/>
    </location>
</feature>
<feature type="compositionally biased region" description="Basic residues" evidence="1">
    <location>
        <begin position="590"/>
        <end position="604"/>
    </location>
</feature>
<feature type="compositionally biased region" description="Low complexity" evidence="1">
    <location>
        <begin position="605"/>
        <end position="628"/>
    </location>
</feature>
<name>A0A9P1CDW5_9DINO</name>
<keyword evidence="4" id="KW-1185">Reference proteome</keyword>
<dbReference type="OrthoDB" id="10689651at2759"/>
<evidence type="ECO:0000313" key="3">
    <source>
        <dbReference type="EMBL" id="CAL1141871.1"/>
    </source>
</evidence>
<gene>
    <name evidence="2" type="ORF">C1SCF055_LOCUS15657</name>
</gene>
<comment type="caution">
    <text evidence="2">The sequence shown here is derived from an EMBL/GenBank/DDBJ whole genome shotgun (WGS) entry which is preliminary data.</text>
</comment>
<dbReference type="EMBL" id="CAMXCT030001271">
    <property type="protein sequence ID" value="CAL4775808.1"/>
    <property type="molecule type" value="Genomic_DNA"/>
</dbReference>
<reference evidence="3" key="2">
    <citation type="submission" date="2024-04" db="EMBL/GenBank/DDBJ databases">
        <authorList>
            <person name="Chen Y."/>
            <person name="Shah S."/>
            <person name="Dougan E. K."/>
            <person name="Thang M."/>
            <person name="Chan C."/>
        </authorList>
    </citation>
    <scope>NUCLEOTIDE SEQUENCE [LARGE SCALE GENOMIC DNA]</scope>
</reference>
<protein>
    <submittedName>
        <fullName evidence="2">Uncharacterized protein</fullName>
    </submittedName>
</protein>
<feature type="compositionally biased region" description="Acidic residues" evidence="1">
    <location>
        <begin position="186"/>
        <end position="203"/>
    </location>
</feature>
<feature type="compositionally biased region" description="Basic and acidic residues" evidence="1">
    <location>
        <begin position="630"/>
        <end position="647"/>
    </location>
</feature>
<feature type="compositionally biased region" description="Basic residues" evidence="1">
    <location>
        <begin position="662"/>
        <end position="683"/>
    </location>
</feature>
<feature type="compositionally biased region" description="Polar residues" evidence="1">
    <location>
        <begin position="270"/>
        <end position="290"/>
    </location>
</feature>
<dbReference type="Proteomes" id="UP001152797">
    <property type="component" value="Unassembled WGS sequence"/>
</dbReference>
<dbReference type="EMBL" id="CAMXCT020001271">
    <property type="protein sequence ID" value="CAL1141871.1"/>
    <property type="molecule type" value="Genomic_DNA"/>
</dbReference>
<feature type="region of interest" description="Disordered" evidence="1">
    <location>
        <begin position="52"/>
        <end position="79"/>
    </location>
</feature>